<dbReference type="InterPro" id="IPR006075">
    <property type="entry name" value="Asn/Gln-tRNA_Trfase_suB/E_cat"/>
</dbReference>
<evidence type="ECO:0000256" key="2">
    <source>
        <dbReference type="ARBA" id="ARBA00022741"/>
    </source>
</evidence>
<dbReference type="GO" id="GO:0006412">
    <property type="term" value="P:translation"/>
    <property type="evidence" value="ECO:0007669"/>
    <property type="project" value="UniProtKB-KW"/>
</dbReference>
<dbReference type="AlphaFoldDB" id="W4M3D2"/>
<keyword evidence="2" id="KW-0547">Nucleotide-binding</keyword>
<dbReference type="GO" id="GO:0005524">
    <property type="term" value="F:ATP binding"/>
    <property type="evidence" value="ECO:0007669"/>
    <property type="project" value="UniProtKB-KW"/>
</dbReference>
<dbReference type="HOGENOM" id="CLU_019240_3_1_7"/>
<evidence type="ECO:0000256" key="4">
    <source>
        <dbReference type="ARBA" id="ARBA00022917"/>
    </source>
</evidence>
<dbReference type="EMBL" id="AZHX01001149">
    <property type="protein sequence ID" value="ETX04705.1"/>
    <property type="molecule type" value="Genomic_DNA"/>
</dbReference>
<keyword evidence="7" id="KW-1185">Reference proteome</keyword>
<dbReference type="Pfam" id="PF02934">
    <property type="entry name" value="GatB_N"/>
    <property type="match status" value="1"/>
</dbReference>
<dbReference type="GO" id="GO:0050567">
    <property type="term" value="F:glutaminyl-tRNA synthase (glutamine-hydrolyzing) activity"/>
    <property type="evidence" value="ECO:0007669"/>
    <property type="project" value="TreeGrafter"/>
</dbReference>
<gene>
    <name evidence="6" type="ORF">ETSY2_27265</name>
</gene>
<evidence type="ECO:0000256" key="3">
    <source>
        <dbReference type="ARBA" id="ARBA00022840"/>
    </source>
</evidence>
<evidence type="ECO:0000256" key="1">
    <source>
        <dbReference type="ARBA" id="ARBA00022598"/>
    </source>
</evidence>
<keyword evidence="1" id="KW-0436">Ligase</keyword>
<evidence type="ECO:0000313" key="6">
    <source>
        <dbReference type="EMBL" id="ETX04705.1"/>
    </source>
</evidence>
<sequence>MTYESVIGLEVHAQMLTKSKLFCSCSATFQADPNDHACPICMGMPGVLPVLNEQVIEFAIRTGLAMQGTIAETCRFARKNYFYPDLPKGFQTSQYDEPLVQGGGLTIEVDGESKFIRLTRIHMEEDAGKSIHGENLADPTKSYVDHNRCGVPLLEIVSEPDLRSAEEAKVYLQKLKTLLEYLGVCDGNMEEGSLRCDANVSLRPLGTET</sequence>
<keyword evidence="4" id="KW-0648">Protein biosynthesis</keyword>
<dbReference type="PANTHER" id="PTHR11659:SF0">
    <property type="entry name" value="GLUTAMYL-TRNA(GLN) AMIDOTRANSFERASE SUBUNIT B, MITOCHONDRIAL"/>
    <property type="match status" value="1"/>
</dbReference>
<reference evidence="6 7" key="1">
    <citation type="journal article" date="2014" name="Nature">
        <title>An environmental bacterial taxon with a large and distinct metabolic repertoire.</title>
        <authorList>
            <person name="Wilson M.C."/>
            <person name="Mori T."/>
            <person name="Ruckert C."/>
            <person name="Uria A.R."/>
            <person name="Helf M.J."/>
            <person name="Takada K."/>
            <person name="Gernert C."/>
            <person name="Steffens U.A."/>
            <person name="Heycke N."/>
            <person name="Schmitt S."/>
            <person name="Rinke C."/>
            <person name="Helfrich E.J."/>
            <person name="Brachmann A.O."/>
            <person name="Gurgui C."/>
            <person name="Wakimoto T."/>
            <person name="Kracht M."/>
            <person name="Crusemann M."/>
            <person name="Hentschel U."/>
            <person name="Abe I."/>
            <person name="Matsunaga S."/>
            <person name="Kalinowski J."/>
            <person name="Takeyama H."/>
            <person name="Piel J."/>
        </authorList>
    </citation>
    <scope>NUCLEOTIDE SEQUENCE [LARGE SCALE GENOMIC DNA]</scope>
    <source>
        <strain evidence="7">TSY2</strain>
    </source>
</reference>
<dbReference type="InterPro" id="IPR017959">
    <property type="entry name" value="Asn/Gln-tRNA_amidoTrfase_suB/E"/>
</dbReference>
<feature type="non-terminal residue" evidence="6">
    <location>
        <position position="209"/>
    </location>
</feature>
<name>W4M3D2_9BACT</name>
<dbReference type="InterPro" id="IPR014746">
    <property type="entry name" value="Gln_synth/guanido_kin_cat_dom"/>
</dbReference>
<keyword evidence="3" id="KW-0067">ATP-binding</keyword>
<accession>W4M3D2</accession>
<organism evidence="6 7">
    <name type="scientific">Candidatus Entotheonella gemina</name>
    <dbReference type="NCBI Taxonomy" id="1429439"/>
    <lineage>
        <taxon>Bacteria</taxon>
        <taxon>Pseudomonadati</taxon>
        <taxon>Nitrospinota/Tectimicrobiota group</taxon>
        <taxon>Candidatus Tectimicrobiota</taxon>
        <taxon>Candidatus Entotheonellia</taxon>
        <taxon>Candidatus Entotheonellales</taxon>
        <taxon>Candidatus Entotheonellaceae</taxon>
        <taxon>Candidatus Entotheonella</taxon>
    </lineage>
</organism>
<evidence type="ECO:0000313" key="7">
    <source>
        <dbReference type="Proteomes" id="UP000019140"/>
    </source>
</evidence>
<evidence type="ECO:0000259" key="5">
    <source>
        <dbReference type="Pfam" id="PF02934"/>
    </source>
</evidence>
<protein>
    <recommendedName>
        <fullName evidence="5">Aspartyl/Glutamyl-tRNA(Gln) amidotransferase subunit B/E catalytic domain-containing protein</fullName>
    </recommendedName>
</protein>
<comment type="caution">
    <text evidence="6">The sequence shown here is derived from an EMBL/GenBank/DDBJ whole genome shotgun (WGS) entry which is preliminary data.</text>
</comment>
<dbReference type="GO" id="GO:0070681">
    <property type="term" value="P:glutaminyl-tRNAGln biosynthesis via transamidation"/>
    <property type="evidence" value="ECO:0007669"/>
    <property type="project" value="TreeGrafter"/>
</dbReference>
<proteinExistence type="predicted"/>
<dbReference type="PANTHER" id="PTHR11659">
    <property type="entry name" value="GLUTAMYL-TRNA GLN AMIDOTRANSFERASE SUBUNIT B MITOCHONDRIAL AND PROKARYOTIC PET112-RELATED"/>
    <property type="match status" value="1"/>
</dbReference>
<dbReference type="SUPFAM" id="SSF55931">
    <property type="entry name" value="Glutamine synthetase/guanido kinase"/>
    <property type="match status" value="1"/>
</dbReference>
<dbReference type="Proteomes" id="UP000019140">
    <property type="component" value="Unassembled WGS sequence"/>
</dbReference>
<feature type="domain" description="Aspartyl/Glutamyl-tRNA(Gln) amidotransferase subunit B/E catalytic" evidence="5">
    <location>
        <begin position="6"/>
        <end position="207"/>
    </location>
</feature>